<keyword evidence="13" id="KW-0472">Membrane</keyword>
<evidence type="ECO:0000256" key="1">
    <source>
        <dbReference type="ARBA" id="ARBA00006994"/>
    </source>
</evidence>
<feature type="region of interest" description="Disordered" evidence="12">
    <location>
        <begin position="2402"/>
        <end position="2426"/>
    </location>
</feature>
<dbReference type="EMBL" id="CASHTH010002427">
    <property type="protein sequence ID" value="CAI8029690.1"/>
    <property type="molecule type" value="Genomic_DNA"/>
</dbReference>
<dbReference type="GO" id="GO:0005634">
    <property type="term" value="C:nucleus"/>
    <property type="evidence" value="ECO:0007669"/>
    <property type="project" value="TreeGrafter"/>
</dbReference>
<keyword evidence="7" id="KW-0863">Zinc-finger</keyword>
<proteinExistence type="inferred from homology"/>
<feature type="region of interest" description="Disordered" evidence="12">
    <location>
        <begin position="2728"/>
        <end position="2754"/>
    </location>
</feature>
<dbReference type="SMART" id="SM00382">
    <property type="entry name" value="AAA"/>
    <property type="match status" value="1"/>
</dbReference>
<feature type="transmembrane region" description="Helical" evidence="13">
    <location>
        <begin position="2133"/>
        <end position="2153"/>
    </location>
</feature>
<keyword evidence="5" id="KW-0479">Metal-binding</keyword>
<evidence type="ECO:0000256" key="9">
    <source>
        <dbReference type="ARBA" id="ARBA00022833"/>
    </source>
</evidence>
<keyword evidence="11" id="KW-0067">ATP-binding</keyword>
<evidence type="ECO:0000256" key="5">
    <source>
        <dbReference type="ARBA" id="ARBA00022723"/>
    </source>
</evidence>
<feature type="region of interest" description="Disordered" evidence="12">
    <location>
        <begin position="1659"/>
        <end position="1685"/>
    </location>
</feature>
<dbReference type="FunFam" id="3.40.50.12390:FF:000001">
    <property type="entry name" value="5'-3' exoribonuclease"/>
    <property type="match status" value="1"/>
</dbReference>
<dbReference type="CDD" id="cd18673">
    <property type="entry name" value="PIN_XRN1-2-like"/>
    <property type="match status" value="1"/>
</dbReference>
<comment type="caution">
    <text evidence="15">The sequence shown here is derived from an EMBL/GenBank/DDBJ whole genome shotgun (WGS) entry which is preliminary data.</text>
</comment>
<evidence type="ECO:0000256" key="2">
    <source>
        <dbReference type="ARBA" id="ARBA00010213"/>
    </source>
</evidence>
<comment type="similarity">
    <text evidence="1">Belongs to the 5'-3' exonuclease family. XRN2/RAT1 subfamily.</text>
</comment>
<keyword evidence="4" id="KW-0540">Nuclease</keyword>
<feature type="region of interest" description="Disordered" evidence="12">
    <location>
        <begin position="1750"/>
        <end position="1769"/>
    </location>
</feature>
<feature type="region of interest" description="Disordered" evidence="12">
    <location>
        <begin position="415"/>
        <end position="457"/>
    </location>
</feature>
<evidence type="ECO:0000256" key="3">
    <source>
        <dbReference type="ARBA" id="ARBA00022664"/>
    </source>
</evidence>
<dbReference type="Gene3D" id="1.25.40.1050">
    <property type="match status" value="1"/>
</dbReference>
<organism evidence="15 16">
    <name type="scientific">Geodia barretti</name>
    <name type="common">Barrett's horny sponge</name>
    <dbReference type="NCBI Taxonomy" id="519541"/>
    <lineage>
        <taxon>Eukaryota</taxon>
        <taxon>Metazoa</taxon>
        <taxon>Porifera</taxon>
        <taxon>Demospongiae</taxon>
        <taxon>Heteroscleromorpha</taxon>
        <taxon>Tetractinellida</taxon>
        <taxon>Astrophorina</taxon>
        <taxon>Geodiidae</taxon>
        <taxon>Geodia</taxon>
    </lineage>
</organism>
<feature type="transmembrane region" description="Helical" evidence="13">
    <location>
        <begin position="2263"/>
        <end position="2285"/>
    </location>
</feature>
<feature type="compositionally biased region" description="Low complexity" evidence="12">
    <location>
        <begin position="445"/>
        <end position="455"/>
    </location>
</feature>
<feature type="compositionally biased region" description="Low complexity" evidence="12">
    <location>
        <begin position="498"/>
        <end position="509"/>
    </location>
</feature>
<dbReference type="InterPro" id="IPR003593">
    <property type="entry name" value="AAA+_ATPase"/>
</dbReference>
<feature type="compositionally biased region" description="Acidic residues" evidence="12">
    <location>
        <begin position="1294"/>
        <end position="1303"/>
    </location>
</feature>
<keyword evidence="6" id="KW-0547">Nucleotide-binding</keyword>
<accession>A0AA35SGJ2</accession>
<feature type="compositionally biased region" description="Basic residues" evidence="12">
    <location>
        <begin position="416"/>
        <end position="430"/>
    </location>
</feature>
<evidence type="ECO:0000256" key="6">
    <source>
        <dbReference type="ARBA" id="ARBA00022741"/>
    </source>
</evidence>
<feature type="transmembrane region" description="Helical" evidence="13">
    <location>
        <begin position="2204"/>
        <end position="2232"/>
    </location>
</feature>
<name>A0AA35SGJ2_GEOBA</name>
<keyword evidence="13" id="KW-1133">Transmembrane helix</keyword>
<protein>
    <submittedName>
        <fullName evidence="15">5'-3' exoribonuclease 2</fullName>
    </submittedName>
</protein>
<dbReference type="InterPro" id="IPR041412">
    <property type="entry name" value="Xrn1_helical"/>
</dbReference>
<feature type="region of interest" description="Disordered" evidence="12">
    <location>
        <begin position="1187"/>
        <end position="1210"/>
    </location>
</feature>
<feature type="region of interest" description="Disordered" evidence="12">
    <location>
        <begin position="2440"/>
        <end position="2508"/>
    </location>
</feature>
<dbReference type="InterPro" id="IPR027073">
    <property type="entry name" value="5_3_exoribonuclease"/>
</dbReference>
<evidence type="ECO:0000256" key="13">
    <source>
        <dbReference type="SAM" id="Phobius"/>
    </source>
</evidence>
<dbReference type="PROSITE" id="PS00211">
    <property type="entry name" value="ABC_TRANSPORTER_1"/>
    <property type="match status" value="1"/>
</dbReference>
<feature type="region of interest" description="Disordered" evidence="12">
    <location>
        <begin position="488"/>
        <end position="537"/>
    </location>
</feature>
<dbReference type="PANTHER" id="PTHR12341">
    <property type="entry name" value="5'-&gt;3' EXORIBONUCLEASE"/>
    <property type="match status" value="1"/>
</dbReference>
<dbReference type="Pfam" id="PF17846">
    <property type="entry name" value="XRN_M"/>
    <property type="match status" value="1"/>
</dbReference>
<feature type="transmembrane region" description="Helical" evidence="13">
    <location>
        <begin position="2323"/>
        <end position="2346"/>
    </location>
</feature>
<dbReference type="FunFam" id="1.25.40.1050:FF:000002">
    <property type="entry name" value="5'-3' exoribonuclease"/>
    <property type="match status" value="1"/>
</dbReference>
<dbReference type="InterPro" id="IPR003439">
    <property type="entry name" value="ABC_transporter-like_ATP-bd"/>
</dbReference>
<evidence type="ECO:0000313" key="15">
    <source>
        <dbReference type="EMBL" id="CAI8029690.1"/>
    </source>
</evidence>
<dbReference type="PROSITE" id="PS50893">
    <property type="entry name" value="ABC_TRANSPORTER_2"/>
    <property type="match status" value="1"/>
</dbReference>
<keyword evidence="8" id="KW-0378">Hydrolase</keyword>
<keyword evidence="13" id="KW-0812">Transmembrane</keyword>
<keyword evidence="10" id="KW-0269">Exonuclease</keyword>
<evidence type="ECO:0000256" key="11">
    <source>
        <dbReference type="ARBA" id="ARBA00022840"/>
    </source>
</evidence>
<dbReference type="GO" id="GO:0003723">
    <property type="term" value="F:RNA binding"/>
    <property type="evidence" value="ECO:0007669"/>
    <property type="project" value="TreeGrafter"/>
</dbReference>
<comment type="similarity">
    <text evidence="2">Belongs to the pectinacetylesterase family. Notum subfamily.</text>
</comment>
<sequence>MGVPAFFRWLSRKYPSIVVDCIEEKARELKGLKIPVDATQPNPNDVEFDNLYLDMNGIIHPCCHPEDKAAPEDEDQMMLAIFEYIDRIFNIIRPRRLLYMAIDGVAPRAKMNQQRSRRFRSAKEGREKIDDIGRIRSDLESRGVELPPKKPDHAHFDSNCITPGTEFMANLAVALQYYVHDRLNSNPAWQGIKVILSDANVPGEGEHKVMDYIRKQRGQPNHDPNTHHCLYGADADLIMLGLATHEPHFTILREEFKPNQPRPCDICGQVGHDMKECTGAAKSMEGEHDQFANTDVALEKQFIFLRLCVLREYLEKELRIDGLPFPFDLERTIDDWVFMCFFVGNDFLPHLPSLEIREGAIDRLIRLYKQVVPQTHGYLTHNGTVNLHRVQMMMTELGKVEDDIFRTRRDKDLHFKQKAKMRRRASKRSRSMYDNPSFTPQGQFAPAPLSASPSPIVNPRQEAYQMRKFSTSVADNKSAAASLRAQLKGGLTPQGEISSSSTPSQNPSNANGANTPITAARKRKREDSDSESEPEDNVRLWEDGWKERYYNNKFGVPADDEEFVKAVASAYTEGLCWVLAYYYQGCSSWKWFYPYHYAPFASDFKDITKVRNTFPRGEDAPFRPLEQLMGVFPAASGKFLPPAFRALMSEEHSTIIDFYPSDFKVDLNGKKYMWQGVALLPFVDESRLLRALKDFYHTLSPEEEKRNSLGCDRLYVHRQNRFYPFLKTLYESSSDSTKNQLVEINPEHTQGIRGTVLLDESMEEVLSNRGDVKSTVASLPDIQQSFAIGVKFQDPSYPMDHIYPAVLLPGMQCQTHEIIDQIIRRMIINIPLLDTDLNIKLLAMQTGNLSLLLLLIFPTELLLQDFVPQMTTATHLDHLILAQVITYAQDDMYGMSMELGRRRVQVHAAILVIGWYVSLGQGAAEDKLHWANVTNRAALCNDFTQAGFFHRRPTENGAGKWIIYLESGAVCYSNETCNRRYFNSTIQDRESKDRHANNGYGDFDTTAAFSKYKETNFVNPLMTSMLCFNDTRFFPDGLHIEGKDLFDRSTNHTLADHGQVVIPYCSSDVWLGGEDGTRHEDIIDDTPYGCRQFRYVPDADGLQFTFRGKIIFQSVLRDLDEMYGLSTTATELILAGSSAGGVGAMNLAKWVVQEFPNLTVKVITDSAWFVNFRDGINHQFAGLQKLSAPSGNDKTDTNQPTSSSVPIGQSSHVTATQSYMISSITNEYTSSSSVLIGQSIHVTQTQNYMISSSKTHSSMFTTPLATPSPSIMTSSLNIPIPTPASGSGSGSGDNNEEEATNDDEMMKRYAPLEFEANRYADHRDRRDLTSQDDGDLLKMFKSHESCMDTSRGFPCCLSAQCLLSGYNPVTNEPYFPRNVSLFVITSLYDAFILSRAISDVQVYSSDSDSIPIGLAVEYLTVVGEYGGVMHNSLVEVQESDIDLTFYASQCFQHIYFVTSSLWGEGRLFGSDPVQINSDIGAFRHTIQSGVWNSAPLAYDNGTTYTIMDAINVWYHGNGSRGMNFRDMCQTPHCNEECPESFIFNPLRPKEWPLVARVAVGTAVVAVAIFCILLKTYFYLWLKWLEHKQTIYLNSITPVDPDEEDPISGTAMEEGLRREFPMCTATQAISVACLDLHYSVTTRVGKQLKDEKKENFAPIVLDDLSPENELNGSETDPQEEPSECDEVLEAGRRRTMSSSSNALQKLKNAFSQHHTGTYHVPTFRDENIDESINRMTNGNVPKRKWSIRPSLHGRVSRSSDNSQDTFEEVPLRTSRTSDMCSGLMKKVFRTKRKKILKGISVYFNPGEMIGIMGPSGCGKTTFLDILTGRRKSGIFSGQIFINGVPLEENREWYTSNTGYVIQLARPYYEELTVRENLTLAAWIRLKDTAREKFQRVEQVMDVSGLLDLADTVVGGATGPGLSGGQKRRLAVALQLLKLPSVIFLDEPTSGLDAASSRELLAHLNNLAGSNRTVVLTIHQPRLEIFHMFDRLVLLSDGKVAYHGVPDKAYEVFVNALRSRYLQQRLIIPDLEDRNPADVIMDMLGNQKMRQLITDYYQSSGEPNLVNRAVQQAWTRERKYSLDLIDGKEGDGTSFWTQLKFILKGTRKAENTQNNLLARLGALEARATKRATPLVILYLPVIFFAYGVVLGTVYLQQDQPFLIMSGFCVYSVASALFMFPALFSYYQQALEIYSFEHLVEITRWSWPVFTQLVVVNVALNQAWVALLIWLILTFPKIAMRLSPPLAAVMGFSSGFFIPFRDIPWWYRWLTFINPNYYGFSASAFLLLKDFETACQRQENVTDFKCYPESGKYILRRFDFDEINPYYNITILLAMTIFFLLMSVLSNFWNHVTLSRGMKKVKIMARRLKRAASYDTASLFSTDDDTVPYIYGTQFDEREDFLVSNEVEQEEEEEEEEEEEDEPEEDDDEAMVAAAAGLLSPIAENQEEREGGPQSPVSEHEATPRRRSHDPHPWAQPHLLYPSGGVPLPTSMPEIPSAVSPQPSSPREKAMENWTRAVEITRKRRSNSIELDTFTSARSEPQTPEKNIPFHDVFNQRRATRMNSLGEGINRHCRRRKKSVRSVYLRDGETHTVWKPSAPSPVTPTAPPSHFADVVHEMMRQNGKMNLRERQRQLLSRVTATRQVLKEQNEELAAVAELTEEEGDEDKEGQQRSVSAPGQRDTPGRKMWQHLIKSVIDGKKESERDRKRNRKRSTVHFHEVVTNKVASMEPVVPRGSTLPSVSEQGEMGNGNIPVTPRRANRKTSVISRGRLDTVTPSGAIPFTEWKTQFYERQRIGRQESMKRFKSDYNLKARADSRLQRINSDNNLTLPVHRRVSVASGEDLEPRSKSVSQYRQMHARLRRSSSPDVLDYSDYEDHGEISDTSVPLDDMLSPLSSRSVSPSVFSDEEEQRRSKMHSRTPTAARAHQPLMKLDSEEARVVGNPSNMHKRLRGHHHRHQYQDNTRRGDEIIEIEPPARAPIKSPGSCDKARLQEETETVCQSLSRHHPGVLRHPDPLLHNRTSPQLVSLPQLGVSAVIPSFLLHRYSTTE</sequence>
<feature type="region of interest" description="Disordered" evidence="12">
    <location>
        <begin position="2835"/>
        <end position="2924"/>
    </location>
</feature>
<feature type="region of interest" description="Disordered" evidence="12">
    <location>
        <begin position="1277"/>
        <end position="1303"/>
    </location>
</feature>
<evidence type="ECO:0000256" key="8">
    <source>
        <dbReference type="ARBA" id="ARBA00022801"/>
    </source>
</evidence>
<reference evidence="15" key="1">
    <citation type="submission" date="2023-03" db="EMBL/GenBank/DDBJ databases">
        <authorList>
            <person name="Steffen K."/>
            <person name="Cardenas P."/>
        </authorList>
    </citation>
    <scope>NUCLEOTIDE SEQUENCE</scope>
</reference>
<dbReference type="GO" id="GO:0004534">
    <property type="term" value="F:5'-3' RNA exonuclease activity"/>
    <property type="evidence" value="ECO:0007669"/>
    <property type="project" value="TreeGrafter"/>
</dbReference>
<dbReference type="InterPro" id="IPR027417">
    <property type="entry name" value="P-loop_NTPase"/>
</dbReference>
<evidence type="ECO:0000256" key="10">
    <source>
        <dbReference type="ARBA" id="ARBA00022839"/>
    </source>
</evidence>
<keyword evidence="3" id="KW-0507">mRNA processing</keyword>
<feature type="transmembrane region" description="Helical" evidence="13">
    <location>
        <begin position="2165"/>
        <end position="2184"/>
    </location>
</feature>
<dbReference type="SUPFAM" id="SSF52540">
    <property type="entry name" value="P-loop containing nucleoside triphosphate hydrolases"/>
    <property type="match status" value="1"/>
</dbReference>
<dbReference type="Proteomes" id="UP001174909">
    <property type="component" value="Unassembled WGS sequence"/>
</dbReference>
<dbReference type="GO" id="GO:0006397">
    <property type="term" value="P:mRNA processing"/>
    <property type="evidence" value="ECO:0007669"/>
    <property type="project" value="UniProtKB-KW"/>
</dbReference>
<feature type="compositionally biased region" description="Acidic residues" evidence="12">
    <location>
        <begin position="2655"/>
        <end position="2664"/>
    </location>
</feature>
<feature type="compositionally biased region" description="Acidic residues" evidence="12">
    <location>
        <begin position="1675"/>
        <end position="1685"/>
    </location>
</feature>
<dbReference type="GO" id="GO:0005524">
    <property type="term" value="F:ATP binding"/>
    <property type="evidence" value="ECO:0007669"/>
    <property type="project" value="UniProtKB-KW"/>
</dbReference>
<dbReference type="Gene3D" id="3.40.50.12390">
    <property type="match status" value="2"/>
</dbReference>
<keyword evidence="16" id="KW-1185">Reference proteome</keyword>
<feature type="compositionally biased region" description="Acidic residues" evidence="12">
    <location>
        <begin position="2404"/>
        <end position="2426"/>
    </location>
</feature>
<feature type="region of interest" description="Disordered" evidence="12">
    <location>
        <begin position="2655"/>
        <end position="2684"/>
    </location>
</feature>
<dbReference type="PANTHER" id="PTHR12341:SF41">
    <property type="entry name" value="5'-3' EXORIBONUCLEASE 2"/>
    <property type="match status" value="1"/>
</dbReference>
<keyword evidence="9" id="KW-0862">Zinc</keyword>
<dbReference type="FunFam" id="3.40.50.12390:FF:000003">
    <property type="entry name" value="5'-3' exoribonuclease"/>
    <property type="match status" value="1"/>
</dbReference>
<dbReference type="Pfam" id="PF03283">
    <property type="entry name" value="PAE"/>
    <property type="match status" value="2"/>
</dbReference>
<dbReference type="InterPro" id="IPR004963">
    <property type="entry name" value="PAE/NOTUM"/>
</dbReference>
<dbReference type="GO" id="GO:0008270">
    <property type="term" value="F:zinc ion binding"/>
    <property type="evidence" value="ECO:0007669"/>
    <property type="project" value="UniProtKB-KW"/>
</dbReference>
<feature type="transmembrane region" description="Helical" evidence="13">
    <location>
        <begin position="1553"/>
        <end position="1581"/>
    </location>
</feature>
<dbReference type="Gene3D" id="3.40.50.300">
    <property type="entry name" value="P-loop containing nucleotide triphosphate hydrolases"/>
    <property type="match status" value="1"/>
</dbReference>
<dbReference type="GO" id="GO:0016887">
    <property type="term" value="F:ATP hydrolysis activity"/>
    <property type="evidence" value="ECO:0007669"/>
    <property type="project" value="InterPro"/>
</dbReference>
<evidence type="ECO:0000256" key="7">
    <source>
        <dbReference type="ARBA" id="ARBA00022771"/>
    </source>
</evidence>
<evidence type="ECO:0000259" key="14">
    <source>
        <dbReference type="PROSITE" id="PS50893"/>
    </source>
</evidence>
<dbReference type="GO" id="GO:0000956">
    <property type="term" value="P:nuclear-transcribed mRNA catabolic process"/>
    <property type="evidence" value="ECO:0007669"/>
    <property type="project" value="TreeGrafter"/>
</dbReference>
<evidence type="ECO:0000256" key="12">
    <source>
        <dbReference type="SAM" id="MobiDB-lite"/>
    </source>
</evidence>
<dbReference type="InterPro" id="IPR017871">
    <property type="entry name" value="ABC_transporter-like_CS"/>
</dbReference>
<evidence type="ECO:0000256" key="4">
    <source>
        <dbReference type="ARBA" id="ARBA00022722"/>
    </source>
</evidence>
<dbReference type="Pfam" id="PF00005">
    <property type="entry name" value="ABC_tran"/>
    <property type="match status" value="1"/>
</dbReference>
<dbReference type="InterPro" id="IPR004859">
    <property type="entry name" value="Xrn1_N"/>
</dbReference>
<evidence type="ECO:0000313" key="16">
    <source>
        <dbReference type="Proteomes" id="UP001174909"/>
    </source>
</evidence>
<gene>
    <name evidence="15" type="ORF">GBAR_LOCUS16841</name>
</gene>
<feature type="compositionally biased region" description="Low complexity" evidence="12">
    <location>
        <begin position="2888"/>
        <end position="2901"/>
    </location>
</feature>
<feature type="domain" description="ABC transporter" evidence="14">
    <location>
        <begin position="1773"/>
        <end position="2020"/>
    </location>
</feature>
<dbReference type="Pfam" id="PF03159">
    <property type="entry name" value="XRN_N"/>
    <property type="match status" value="1"/>
</dbReference>